<dbReference type="EnsemblMetazoa" id="AALFPA23_018761.R27565">
    <property type="protein sequence ID" value="AALFPA23_018761.P27565"/>
    <property type="gene ID" value="AALFPA23_018761"/>
</dbReference>
<evidence type="ECO:0000259" key="1">
    <source>
        <dbReference type="PROSITE" id="PS50994"/>
    </source>
</evidence>
<keyword evidence="3" id="KW-1185">Reference proteome</keyword>
<dbReference type="Proteomes" id="UP000069940">
    <property type="component" value="Unassembled WGS sequence"/>
</dbReference>
<reference evidence="3" key="1">
    <citation type="journal article" date="2015" name="Proc. Natl. Acad. Sci. U.S.A.">
        <title>Genome sequence of the Asian Tiger mosquito, Aedes albopictus, reveals insights into its biology, genetics, and evolution.</title>
        <authorList>
            <person name="Chen X.G."/>
            <person name="Jiang X."/>
            <person name="Gu J."/>
            <person name="Xu M."/>
            <person name="Wu Y."/>
            <person name="Deng Y."/>
            <person name="Zhang C."/>
            <person name="Bonizzoni M."/>
            <person name="Dermauw W."/>
            <person name="Vontas J."/>
            <person name="Armbruster P."/>
            <person name="Huang X."/>
            <person name="Yang Y."/>
            <person name="Zhang H."/>
            <person name="He W."/>
            <person name="Peng H."/>
            <person name="Liu Y."/>
            <person name="Wu K."/>
            <person name="Chen J."/>
            <person name="Lirakis M."/>
            <person name="Topalis P."/>
            <person name="Van Leeuwen T."/>
            <person name="Hall A.B."/>
            <person name="Jiang X."/>
            <person name="Thorpe C."/>
            <person name="Mueller R.L."/>
            <person name="Sun C."/>
            <person name="Waterhouse R.M."/>
            <person name="Yan G."/>
            <person name="Tu Z.J."/>
            <person name="Fang X."/>
            <person name="James A.A."/>
        </authorList>
    </citation>
    <scope>NUCLEOTIDE SEQUENCE [LARGE SCALE GENOMIC DNA]</scope>
    <source>
        <strain evidence="3">Foshan</strain>
    </source>
</reference>
<evidence type="ECO:0000313" key="3">
    <source>
        <dbReference type="Proteomes" id="UP000069940"/>
    </source>
</evidence>
<dbReference type="Pfam" id="PF17921">
    <property type="entry name" value="Integrase_H2C2"/>
    <property type="match status" value="1"/>
</dbReference>
<dbReference type="InterPro" id="IPR041588">
    <property type="entry name" value="Integrase_H2C2"/>
</dbReference>
<dbReference type="Pfam" id="PF18701">
    <property type="entry name" value="DUF5641"/>
    <property type="match status" value="1"/>
</dbReference>
<dbReference type="PANTHER" id="PTHR47331">
    <property type="entry name" value="PHD-TYPE DOMAIN-CONTAINING PROTEIN"/>
    <property type="match status" value="1"/>
</dbReference>
<sequence>MEYDNTLKSLVRVVQATSFQQELHLLSENKNTPQVLRTAKFKSPLKDLDVWVDDFDLLRLNGRLAHSRGSFDSRFPMILPADHHLSKLIANSVHHQTLHSGPTQLLATIRQRFWPLRGRDLARRTVHHCMTCFRFRPPASNQFMAPLPTNRVTVAKVFETTGLDYCGPFFVRPLAGRGASVKVWVAVYVCFVVKAVVLDIVAGLSTESCVNSLRRFVSRVGRVRTIHCDNSTTFVGAFREIKEMRQVLVDQLSNTAWTTECLERGIEFQFIPPRAPHFGGLWEAAVEAFKRLFLKTIGAAPHHYDDKRTAVAQAECIMNSRPLTPLSNDPQDISVLTPGHFLLGESIYCLPEPDLSEVPTNRLNHFQATQRSVTDLWKRWSKEYIGLLHQRPAKWRKTPTEFRVGTMVLVKKDDVPSKQWPLGRVVAVYPGSDNIVRVVDVRTQLGVRRRSTSELCVLPIDVNQESSNQCSNTSSS</sequence>
<dbReference type="InterPro" id="IPR001584">
    <property type="entry name" value="Integrase_cat-core"/>
</dbReference>
<dbReference type="Gene3D" id="3.30.420.10">
    <property type="entry name" value="Ribonuclease H-like superfamily/Ribonuclease H"/>
    <property type="match status" value="1"/>
</dbReference>
<accession>A0ABM1ZIA8</accession>
<reference evidence="2" key="2">
    <citation type="submission" date="2025-05" db="UniProtKB">
        <authorList>
            <consortium name="EnsemblMetazoa"/>
        </authorList>
    </citation>
    <scope>IDENTIFICATION</scope>
    <source>
        <strain evidence="2">Foshan</strain>
    </source>
</reference>
<dbReference type="RefSeq" id="XP_062704666.1">
    <property type="nucleotide sequence ID" value="XM_062848682.1"/>
</dbReference>
<organism evidence="2 3">
    <name type="scientific">Aedes albopictus</name>
    <name type="common">Asian tiger mosquito</name>
    <name type="synonym">Stegomyia albopicta</name>
    <dbReference type="NCBI Taxonomy" id="7160"/>
    <lineage>
        <taxon>Eukaryota</taxon>
        <taxon>Metazoa</taxon>
        <taxon>Ecdysozoa</taxon>
        <taxon>Arthropoda</taxon>
        <taxon>Hexapoda</taxon>
        <taxon>Insecta</taxon>
        <taxon>Pterygota</taxon>
        <taxon>Neoptera</taxon>
        <taxon>Endopterygota</taxon>
        <taxon>Diptera</taxon>
        <taxon>Nematocera</taxon>
        <taxon>Culicoidea</taxon>
        <taxon>Culicidae</taxon>
        <taxon>Culicinae</taxon>
        <taxon>Aedini</taxon>
        <taxon>Aedes</taxon>
        <taxon>Stegomyia</taxon>
    </lineage>
</organism>
<dbReference type="GeneID" id="134286967"/>
<name>A0ABM1ZIA8_AEDAL</name>
<feature type="domain" description="Integrase catalytic" evidence="1">
    <location>
        <begin position="144"/>
        <end position="346"/>
    </location>
</feature>
<dbReference type="InterPro" id="IPR040676">
    <property type="entry name" value="DUF5641"/>
</dbReference>
<proteinExistence type="predicted"/>
<evidence type="ECO:0000313" key="2">
    <source>
        <dbReference type="EnsemblMetazoa" id="AALFPA23_018761.P27565"/>
    </source>
</evidence>
<dbReference type="InterPro" id="IPR012337">
    <property type="entry name" value="RNaseH-like_sf"/>
</dbReference>
<dbReference type="InterPro" id="IPR036397">
    <property type="entry name" value="RNaseH_sf"/>
</dbReference>
<dbReference type="PANTHER" id="PTHR47331:SF1">
    <property type="entry name" value="GAG-LIKE PROTEIN"/>
    <property type="match status" value="1"/>
</dbReference>
<dbReference type="PROSITE" id="PS50994">
    <property type="entry name" value="INTEGRASE"/>
    <property type="match status" value="1"/>
</dbReference>
<protein>
    <recommendedName>
        <fullName evidence="1">Integrase catalytic domain-containing protein</fullName>
    </recommendedName>
</protein>
<dbReference type="SUPFAM" id="SSF53098">
    <property type="entry name" value="Ribonuclease H-like"/>
    <property type="match status" value="1"/>
</dbReference>